<evidence type="ECO:0000313" key="2">
    <source>
        <dbReference type="Proteomes" id="UP001239213"/>
    </source>
</evidence>
<proteinExistence type="predicted"/>
<comment type="caution">
    <text evidence="1">The sequence shown here is derived from an EMBL/GenBank/DDBJ whole genome shotgun (WGS) entry which is preliminary data.</text>
</comment>
<evidence type="ECO:0000313" key="1">
    <source>
        <dbReference type="EMBL" id="KAK1495499.1"/>
    </source>
</evidence>
<dbReference type="InterPro" id="IPR036663">
    <property type="entry name" value="Fumarylacetoacetase_C_sf"/>
</dbReference>
<name>A0AAJ0DNP2_9PEZI</name>
<organism evidence="1 2">
    <name type="scientific">Colletotrichum cuscutae</name>
    <dbReference type="NCBI Taxonomy" id="1209917"/>
    <lineage>
        <taxon>Eukaryota</taxon>
        <taxon>Fungi</taxon>
        <taxon>Dikarya</taxon>
        <taxon>Ascomycota</taxon>
        <taxon>Pezizomycotina</taxon>
        <taxon>Sordariomycetes</taxon>
        <taxon>Hypocreomycetidae</taxon>
        <taxon>Glomerellales</taxon>
        <taxon>Glomerellaceae</taxon>
        <taxon>Colletotrichum</taxon>
        <taxon>Colletotrichum acutatum species complex</taxon>
    </lineage>
</organism>
<dbReference type="Gene3D" id="3.90.850.10">
    <property type="entry name" value="Fumarylacetoacetase-like, C-terminal domain"/>
    <property type="match status" value="1"/>
</dbReference>
<protein>
    <submittedName>
        <fullName evidence="1">Fumarylacetoacetate hydrolase</fullName>
    </submittedName>
</protein>
<dbReference type="GO" id="GO:0016787">
    <property type="term" value="F:hydrolase activity"/>
    <property type="evidence" value="ECO:0007669"/>
    <property type="project" value="UniProtKB-KW"/>
</dbReference>
<reference evidence="1" key="1">
    <citation type="submission" date="2016-11" db="EMBL/GenBank/DDBJ databases">
        <title>The genome sequence of Colletotrichum cuscutae.</title>
        <authorList>
            <person name="Baroncelli R."/>
        </authorList>
    </citation>
    <scope>NUCLEOTIDE SEQUENCE</scope>
    <source>
        <strain evidence="1">IMI 304802</strain>
    </source>
</reference>
<keyword evidence="1" id="KW-0378">Hydrolase</keyword>
<keyword evidence="2" id="KW-1185">Reference proteome</keyword>
<dbReference type="AlphaFoldDB" id="A0AAJ0DNP2"/>
<sequence>MIDSTGWSKLRRYFTLPLCPIDACPITIYVGLNYKQHAEEAKVCIMPNVPELRKTYLRIDATSSRSDALAGPLDDIKVHPEAQIQLDYEGELVEDQALNYVLFQFDRGI</sequence>
<accession>A0AAJ0DNP2</accession>
<dbReference type="EMBL" id="MPDP01000015">
    <property type="protein sequence ID" value="KAK1495499.1"/>
    <property type="molecule type" value="Genomic_DNA"/>
</dbReference>
<dbReference type="SUPFAM" id="SSF56529">
    <property type="entry name" value="FAH"/>
    <property type="match status" value="1"/>
</dbReference>
<gene>
    <name evidence="1" type="ORF">CCUS01_13380</name>
</gene>
<dbReference type="Proteomes" id="UP001239213">
    <property type="component" value="Unassembled WGS sequence"/>
</dbReference>